<accession>F4Q3E7</accession>
<proteinExistence type="predicted"/>
<dbReference type="CDD" id="cd00519">
    <property type="entry name" value="Lipase_3"/>
    <property type="match status" value="1"/>
</dbReference>
<evidence type="ECO:0000313" key="4">
    <source>
        <dbReference type="Proteomes" id="UP000007797"/>
    </source>
</evidence>
<dbReference type="RefSeq" id="XP_004355290.1">
    <property type="nucleotide sequence ID" value="XM_004355238.1"/>
</dbReference>
<name>F4Q3E7_CACFS</name>
<feature type="signal peptide" evidence="1">
    <location>
        <begin position="1"/>
        <end position="23"/>
    </location>
</feature>
<dbReference type="SUPFAM" id="SSF53474">
    <property type="entry name" value="alpha/beta-Hydrolases"/>
    <property type="match status" value="1"/>
</dbReference>
<dbReference type="GO" id="GO:0030246">
    <property type="term" value="F:carbohydrate binding"/>
    <property type="evidence" value="ECO:0007669"/>
    <property type="project" value="InterPro"/>
</dbReference>
<sequence length="435" mass="48863">MFSKLSYLLPLIALALVIAPTTAQYVPNFEVDWTEAYNNLVMSYLAYCPDAVGSQWDCPGIVCSNQLSNGFFEDPSFTYLSSNTVDNVLFYFVVQNDMKYLIFRGTDDWTNIFTDLDYKQTGFGNVSGSMVATGFFTAWETMQTEVERMVFQQGGCVQNEHCNLTVTGHSLGGAIATLASWSLQTIYPSLNISVQTFGSPMVGNLEFVDMWNAVFPVQSRRFVYYQDGIPTLYGAIKRIQDKYPYYGVNNEVYISTTEQMTSTYNPPPFTECDLSNIEDCQASVPDYWYDLIQSECLFYYHRQYFGLYTKSICTGMATPAPPLPGYCQIGFLDPQHPTLELEITSHWMAGGFNYTNVVGTITNHSPVAVHNPVFTSTPNIQPVSMWKLAPSTVNGIIHWRLAPNVGDKPVIPAGSQYIFAFTNNATTSYTFTRIK</sequence>
<dbReference type="OrthoDB" id="438440at2759"/>
<dbReference type="InterPro" id="IPR029058">
    <property type="entry name" value="AB_hydrolase_fold"/>
</dbReference>
<dbReference type="PANTHER" id="PTHR45856:SF25">
    <property type="entry name" value="FUNGAL LIPASE-LIKE DOMAIN-CONTAINING PROTEIN"/>
    <property type="match status" value="1"/>
</dbReference>
<protein>
    <recommendedName>
        <fullName evidence="2">Carbohydrate binding domain-containing protein</fullName>
    </recommendedName>
</protein>
<keyword evidence="4" id="KW-1185">Reference proteome</keyword>
<evidence type="ECO:0000313" key="3">
    <source>
        <dbReference type="EMBL" id="EGG16816.1"/>
    </source>
</evidence>
<dbReference type="Proteomes" id="UP000007797">
    <property type="component" value="Unassembled WGS sequence"/>
</dbReference>
<dbReference type="PANTHER" id="PTHR45856">
    <property type="entry name" value="ALPHA/BETA-HYDROLASES SUPERFAMILY PROTEIN"/>
    <property type="match status" value="1"/>
</dbReference>
<keyword evidence="1" id="KW-0732">Signal</keyword>
<dbReference type="EMBL" id="GL883021">
    <property type="protein sequence ID" value="EGG16816.1"/>
    <property type="molecule type" value="Genomic_DNA"/>
</dbReference>
<feature type="chain" id="PRO_5003320555" description="Carbohydrate binding domain-containing protein" evidence="1">
    <location>
        <begin position="24"/>
        <end position="435"/>
    </location>
</feature>
<gene>
    <name evidence="3" type="ORF">DFA_07794</name>
</gene>
<reference evidence="4" key="1">
    <citation type="journal article" date="2011" name="Genome Res.">
        <title>Phylogeny-wide analysis of social amoeba genomes highlights ancient origins for complex intercellular communication.</title>
        <authorList>
            <person name="Heidel A.J."/>
            <person name="Lawal H.M."/>
            <person name="Felder M."/>
            <person name="Schilde C."/>
            <person name="Helps N.R."/>
            <person name="Tunggal B."/>
            <person name="Rivero F."/>
            <person name="John U."/>
            <person name="Schleicher M."/>
            <person name="Eichinger L."/>
            <person name="Platzer M."/>
            <person name="Noegel A.A."/>
            <person name="Schaap P."/>
            <person name="Gloeckner G."/>
        </authorList>
    </citation>
    <scope>NUCLEOTIDE SEQUENCE [LARGE SCALE GENOMIC DNA]</scope>
    <source>
        <strain evidence="4">SH3</strain>
    </source>
</reference>
<dbReference type="Gene3D" id="3.40.50.1820">
    <property type="entry name" value="alpha/beta hydrolase"/>
    <property type="match status" value="1"/>
</dbReference>
<dbReference type="GeneID" id="14869337"/>
<organism evidence="3 4">
    <name type="scientific">Cavenderia fasciculata</name>
    <name type="common">Slime mold</name>
    <name type="synonym">Dictyostelium fasciculatum</name>
    <dbReference type="NCBI Taxonomy" id="261658"/>
    <lineage>
        <taxon>Eukaryota</taxon>
        <taxon>Amoebozoa</taxon>
        <taxon>Evosea</taxon>
        <taxon>Eumycetozoa</taxon>
        <taxon>Dictyostelia</taxon>
        <taxon>Acytosteliales</taxon>
        <taxon>Cavenderiaceae</taxon>
        <taxon>Cavenderia</taxon>
    </lineage>
</organism>
<evidence type="ECO:0000256" key="1">
    <source>
        <dbReference type="SAM" id="SignalP"/>
    </source>
</evidence>
<dbReference type="GO" id="GO:0006629">
    <property type="term" value="P:lipid metabolic process"/>
    <property type="evidence" value="ECO:0007669"/>
    <property type="project" value="InterPro"/>
</dbReference>
<dbReference type="SMART" id="SM01063">
    <property type="entry name" value="CBM49"/>
    <property type="match status" value="1"/>
</dbReference>
<dbReference type="InterPro" id="IPR002921">
    <property type="entry name" value="Fungal_lipase-type"/>
</dbReference>
<dbReference type="Pfam" id="PF01764">
    <property type="entry name" value="Lipase_3"/>
    <property type="match status" value="1"/>
</dbReference>
<evidence type="ECO:0000259" key="2">
    <source>
        <dbReference type="SMART" id="SM01063"/>
    </source>
</evidence>
<dbReference type="InterPro" id="IPR051218">
    <property type="entry name" value="Sec_MonoDiacylglyc_Lipase"/>
</dbReference>
<dbReference type="InterPro" id="IPR019028">
    <property type="entry name" value="CBM_49"/>
</dbReference>
<dbReference type="AlphaFoldDB" id="F4Q3E7"/>
<dbReference type="KEGG" id="dfa:DFA_07794"/>
<feature type="domain" description="Carbohydrate binding" evidence="2">
    <location>
        <begin position="337"/>
        <end position="426"/>
    </location>
</feature>